<evidence type="ECO:0000313" key="3">
    <source>
        <dbReference type="Proteomes" id="UP000515856"/>
    </source>
</evidence>
<name>A0A7G9GNN2_9FIRM</name>
<keyword evidence="3" id="KW-1185">Reference proteome</keyword>
<dbReference type="NCBIfam" id="TIGR01641">
    <property type="entry name" value="phageSPP1_gp7"/>
    <property type="match status" value="1"/>
</dbReference>
<proteinExistence type="predicted"/>
<evidence type="ECO:0000313" key="2">
    <source>
        <dbReference type="EMBL" id="QNM12414.1"/>
    </source>
</evidence>
<dbReference type="EMBL" id="CP060636">
    <property type="protein sequence ID" value="QNM12414.1"/>
    <property type="molecule type" value="Genomic_DNA"/>
</dbReference>
<organism evidence="2 3">
    <name type="scientific">[Eubacterium] hominis</name>
    <dbReference type="NCBI Taxonomy" id="2764325"/>
    <lineage>
        <taxon>Bacteria</taxon>
        <taxon>Bacillati</taxon>
        <taxon>Bacillota</taxon>
        <taxon>Erysipelotrichia</taxon>
        <taxon>Erysipelotrichales</taxon>
        <taxon>Erysipelotrichaceae</taxon>
        <taxon>Amedibacillus</taxon>
    </lineage>
</organism>
<evidence type="ECO:0000259" key="1">
    <source>
        <dbReference type="Pfam" id="PF04233"/>
    </source>
</evidence>
<dbReference type="AlphaFoldDB" id="A0A7G9GNN2"/>
<sequence>MTSEEYWADREKQKQDKIDEVTDVEVERVRQAIAEAVEALDHEIHRIYMKYAVDNKMDYWDALQYLTDSERKEFQRDLQYYIDKYHDSDYVKKYKKELHSLSVRARVQRIEAFKANIKRHASDLEELLNTSVRDSISTLYTVGYMNALYESIKGAPPTRKQIVPAFNEKAIREILDTPWSGKNYSSKVWDLSGDFSKKLEEKLIQGLIQGKHPDVIAREFRAFGFGKEKHLGRGGLAWRAESLIRTEATNIVEQAQLNAYKETNTEEYYFMTAKDGKVCSVCREVTKKPISIDKARQGVNYPPMHTCCRCTTKAATRFDDNTDDYYDLYEKNYDEWKKKYIDPELEKLNKFDK</sequence>
<accession>A0A7G9GNN2</accession>
<feature type="domain" description="Phage head morphogenesis" evidence="1">
    <location>
        <begin position="198"/>
        <end position="312"/>
    </location>
</feature>
<dbReference type="InterPro" id="IPR006528">
    <property type="entry name" value="Phage_head_morphogenesis_dom"/>
</dbReference>
<dbReference type="KEGG" id="ehn:H9Q80_00210"/>
<reference evidence="2 3" key="1">
    <citation type="submission" date="2020-08" db="EMBL/GenBank/DDBJ databases">
        <authorList>
            <person name="Liu C."/>
            <person name="Sun Q."/>
        </authorList>
    </citation>
    <scope>NUCLEOTIDE SEQUENCE [LARGE SCALE GENOMIC DNA]</scope>
    <source>
        <strain evidence="2 3">NSJ-61</strain>
    </source>
</reference>
<dbReference type="Pfam" id="PF04233">
    <property type="entry name" value="Phage_Mu_F"/>
    <property type="match status" value="1"/>
</dbReference>
<dbReference type="RefSeq" id="WP_118667128.1">
    <property type="nucleotide sequence ID" value="NZ_CP060636.1"/>
</dbReference>
<gene>
    <name evidence="2" type="ORF">H9Q80_00210</name>
</gene>
<protein>
    <submittedName>
        <fullName evidence="2">Minor capsid protein</fullName>
    </submittedName>
</protein>
<dbReference type="Proteomes" id="UP000515856">
    <property type="component" value="Chromosome"/>
</dbReference>